<keyword evidence="9 12" id="KW-0436">Ligase</keyword>
<keyword evidence="9" id="KW-0067">ATP-binding</keyword>
<dbReference type="RefSeq" id="WP_379898888.1">
    <property type="nucleotide sequence ID" value="NZ_JBHRTR010000015.1"/>
</dbReference>
<organism evidence="12 13">
    <name type="scientific">Marinibaculum pumilum</name>
    <dbReference type="NCBI Taxonomy" id="1766165"/>
    <lineage>
        <taxon>Bacteria</taxon>
        <taxon>Pseudomonadati</taxon>
        <taxon>Pseudomonadota</taxon>
        <taxon>Alphaproteobacteria</taxon>
        <taxon>Rhodospirillales</taxon>
        <taxon>Rhodospirillaceae</taxon>
        <taxon>Marinibaculum</taxon>
    </lineage>
</organism>
<dbReference type="InterPro" id="IPR027303">
    <property type="entry name" value="Gln_synth_gly_rich_site"/>
</dbReference>
<comment type="subcellular location">
    <subcellularLocation>
        <location evidence="8">Cytoplasm</location>
    </subcellularLocation>
</comment>
<dbReference type="PROSITE" id="PS51986">
    <property type="entry name" value="GS_BETA_GRASP"/>
    <property type="match status" value="1"/>
</dbReference>
<dbReference type="InterPro" id="IPR008146">
    <property type="entry name" value="Gln_synth_cat_dom"/>
</dbReference>
<keyword evidence="8" id="KW-0963">Cytoplasm</keyword>
<dbReference type="SUPFAM" id="SSF55931">
    <property type="entry name" value="Glutamine synthetase/guanido kinase"/>
    <property type="match status" value="1"/>
</dbReference>
<dbReference type="SUPFAM" id="SSF54368">
    <property type="entry name" value="Glutamine synthetase, N-terminal domain"/>
    <property type="match status" value="1"/>
</dbReference>
<dbReference type="PANTHER" id="PTHR43407">
    <property type="entry name" value="GLUTAMINE SYNTHETASE"/>
    <property type="match status" value="1"/>
</dbReference>
<dbReference type="InterPro" id="IPR027302">
    <property type="entry name" value="Gln_synth_N_conserv_site"/>
</dbReference>
<keyword evidence="5" id="KW-0535">Nitrogen fixation</keyword>
<evidence type="ECO:0000256" key="4">
    <source>
        <dbReference type="ARBA" id="ARBA00011258"/>
    </source>
</evidence>
<protein>
    <recommendedName>
        <fullName evidence="9">Glutamine synthetase</fullName>
        <ecNumber evidence="9">6.3.1.2</ecNumber>
    </recommendedName>
</protein>
<comment type="catalytic activity">
    <reaction evidence="9">
        <text>L-glutamate + NH4(+) + ATP = L-glutamine + ADP + phosphate + H(+)</text>
        <dbReference type="Rhea" id="RHEA:16169"/>
        <dbReference type="ChEBI" id="CHEBI:15378"/>
        <dbReference type="ChEBI" id="CHEBI:28938"/>
        <dbReference type="ChEBI" id="CHEBI:29985"/>
        <dbReference type="ChEBI" id="CHEBI:30616"/>
        <dbReference type="ChEBI" id="CHEBI:43474"/>
        <dbReference type="ChEBI" id="CHEBI:58359"/>
        <dbReference type="ChEBI" id="CHEBI:456216"/>
        <dbReference type="EC" id="6.3.1.2"/>
    </reaction>
</comment>
<dbReference type="InterPro" id="IPR036651">
    <property type="entry name" value="Gln_synt_N_sf"/>
</dbReference>
<evidence type="ECO:0000256" key="2">
    <source>
        <dbReference type="ARBA" id="ARBA00003117"/>
    </source>
</evidence>
<comment type="subunit">
    <text evidence="4">Oligomer of 12 subunits arranged in the form of two hexameric ring.</text>
</comment>
<dbReference type="EMBL" id="JBHRTR010000015">
    <property type="protein sequence ID" value="MFC3226766.1"/>
    <property type="molecule type" value="Genomic_DNA"/>
</dbReference>
<comment type="similarity">
    <text evidence="3 6 7">Belongs to the glutamine synthetase family.</text>
</comment>
<feature type="domain" description="GS catalytic" evidence="11">
    <location>
        <begin position="106"/>
        <end position="469"/>
    </location>
</feature>
<evidence type="ECO:0000256" key="1">
    <source>
        <dbReference type="ARBA" id="ARBA00001946"/>
    </source>
</evidence>
<evidence type="ECO:0000256" key="5">
    <source>
        <dbReference type="ARBA" id="ARBA00023231"/>
    </source>
</evidence>
<dbReference type="InterPro" id="IPR001637">
    <property type="entry name" value="Gln_synth_I_adenylation_site"/>
</dbReference>
<dbReference type="SMART" id="SM01230">
    <property type="entry name" value="Gln-synt_C"/>
    <property type="match status" value="1"/>
</dbReference>
<comment type="function">
    <text evidence="2">Catalyzes the ATP-dependent biosynthesis of glutamine from glutamate and ammonia.</text>
</comment>
<evidence type="ECO:0000256" key="9">
    <source>
        <dbReference type="RuleBase" id="RU004356"/>
    </source>
</evidence>
<sequence>MSDASSVLKMIKDKEVKFIDFRFTDPRGKWQHVALDATYLEEEHLVEGIMFDGSSIAGWKVINESDMTLMPDLTTAVLDPFMAQTTLVLFCDVLEPLTNEPYERCPRGIAKKAQAYLGYTGIGDTAYFGPEAEFFVFDDVRFKVAMNETSVVLDDMEGPYNSNKSYEGGNPAHRPAVKGGYFPVAPVDHGQDLRSEMLTTIREMGVKTEKHHHEVAPSQHELGIMFGTLLSCGDAMQIYKYCVHNVAHSYGKTATFMPKPVKGDNGSGMHVHQSIWKDGKPTFAGSGYNDLSETALYYIGGIIKHARALNAFTNPSTNSYKRLIPGFEAPVLLAYSARNRSASCRIPFSASPKGKRVEVRFPDPAANPYLAYSAMLMAGLDGIENKIHPGDPMDKNLYDLPPEELANVPQVCGSLRDALEALDADRDFLKKGDVFTDDFINGYLELKWEEVYNFEHTPHPIEFQMYYSV</sequence>
<gene>
    <name evidence="12" type="primary">glnA</name>
    <name evidence="12" type="ORF">ACFOGJ_05960</name>
</gene>
<evidence type="ECO:0000259" key="10">
    <source>
        <dbReference type="PROSITE" id="PS51986"/>
    </source>
</evidence>
<dbReference type="Pfam" id="PF00120">
    <property type="entry name" value="Gln-synt_C"/>
    <property type="match status" value="1"/>
</dbReference>
<dbReference type="Pfam" id="PF03951">
    <property type="entry name" value="Gln-synt_N"/>
    <property type="match status" value="1"/>
</dbReference>
<feature type="domain" description="GS beta-grasp" evidence="10">
    <location>
        <begin position="14"/>
        <end position="99"/>
    </location>
</feature>
<dbReference type="PANTHER" id="PTHR43407:SF2">
    <property type="entry name" value="GLUTAMINE SYNTHETASE"/>
    <property type="match status" value="1"/>
</dbReference>
<evidence type="ECO:0000313" key="12">
    <source>
        <dbReference type="EMBL" id="MFC3226766.1"/>
    </source>
</evidence>
<comment type="caution">
    <text evidence="12">The sequence shown here is derived from an EMBL/GenBank/DDBJ whole genome shotgun (WGS) entry which is preliminary data.</text>
</comment>
<dbReference type="PROSITE" id="PS00180">
    <property type="entry name" value="GLNA_1"/>
    <property type="match status" value="1"/>
</dbReference>
<dbReference type="GO" id="GO:0004356">
    <property type="term" value="F:glutamine synthetase activity"/>
    <property type="evidence" value="ECO:0007669"/>
    <property type="project" value="UniProtKB-EC"/>
</dbReference>
<evidence type="ECO:0000256" key="8">
    <source>
        <dbReference type="RuleBase" id="RU000387"/>
    </source>
</evidence>
<dbReference type="InterPro" id="IPR004809">
    <property type="entry name" value="Gln_synth_I"/>
</dbReference>
<comment type="cofactor">
    <cofactor evidence="1">
        <name>Mg(2+)</name>
        <dbReference type="ChEBI" id="CHEBI:18420"/>
    </cofactor>
</comment>
<name>A0ABV7KWY6_9PROT</name>
<keyword evidence="9" id="KW-0547">Nucleotide-binding</keyword>
<evidence type="ECO:0000256" key="7">
    <source>
        <dbReference type="RuleBase" id="RU000384"/>
    </source>
</evidence>
<dbReference type="NCBIfam" id="TIGR00653">
    <property type="entry name" value="GlnA"/>
    <property type="match status" value="1"/>
</dbReference>
<dbReference type="Gene3D" id="3.30.590.10">
    <property type="entry name" value="Glutamine synthetase/guanido kinase, catalytic domain"/>
    <property type="match status" value="1"/>
</dbReference>
<dbReference type="PROSITE" id="PS51987">
    <property type="entry name" value="GS_CATALYTIC"/>
    <property type="match status" value="1"/>
</dbReference>
<evidence type="ECO:0000256" key="6">
    <source>
        <dbReference type="PROSITE-ProRule" id="PRU01330"/>
    </source>
</evidence>
<evidence type="ECO:0000256" key="3">
    <source>
        <dbReference type="ARBA" id="ARBA00009897"/>
    </source>
</evidence>
<reference evidence="13" key="1">
    <citation type="journal article" date="2019" name="Int. J. Syst. Evol. Microbiol.">
        <title>The Global Catalogue of Microorganisms (GCM) 10K type strain sequencing project: providing services to taxonomists for standard genome sequencing and annotation.</title>
        <authorList>
            <consortium name="The Broad Institute Genomics Platform"/>
            <consortium name="The Broad Institute Genome Sequencing Center for Infectious Disease"/>
            <person name="Wu L."/>
            <person name="Ma J."/>
        </authorList>
    </citation>
    <scope>NUCLEOTIDE SEQUENCE [LARGE SCALE GENOMIC DNA]</scope>
    <source>
        <strain evidence="13">KCTC 42964</strain>
    </source>
</reference>
<dbReference type="InterPro" id="IPR008147">
    <property type="entry name" value="Gln_synt_N"/>
</dbReference>
<dbReference type="Proteomes" id="UP001595528">
    <property type="component" value="Unassembled WGS sequence"/>
</dbReference>
<evidence type="ECO:0000313" key="13">
    <source>
        <dbReference type="Proteomes" id="UP001595528"/>
    </source>
</evidence>
<proteinExistence type="inferred from homology"/>
<evidence type="ECO:0000259" key="11">
    <source>
        <dbReference type="PROSITE" id="PS51987"/>
    </source>
</evidence>
<dbReference type="InterPro" id="IPR014746">
    <property type="entry name" value="Gln_synth/guanido_kin_cat_dom"/>
</dbReference>
<dbReference type="EC" id="6.3.1.2" evidence="9"/>
<accession>A0ABV7KWY6</accession>
<dbReference type="PROSITE" id="PS00182">
    <property type="entry name" value="GLNA_ADENYLATION"/>
    <property type="match status" value="1"/>
</dbReference>
<dbReference type="Gene3D" id="3.10.20.70">
    <property type="entry name" value="Glutamine synthetase, N-terminal domain"/>
    <property type="match status" value="1"/>
</dbReference>
<keyword evidence="13" id="KW-1185">Reference proteome</keyword>
<comment type="subunit">
    <text evidence="8">Oligomer of 12 subunits arranged in the form of two hexagons.</text>
</comment>
<dbReference type="PROSITE" id="PS00181">
    <property type="entry name" value="GLNA_ATP"/>
    <property type="match status" value="1"/>
</dbReference>